<proteinExistence type="inferred from homology"/>
<dbReference type="InterPro" id="IPR010998">
    <property type="entry name" value="Integrase_recombinase_N"/>
</dbReference>
<dbReference type="NCBIfam" id="NF001399">
    <property type="entry name" value="PRK00283.1"/>
    <property type="match status" value="1"/>
</dbReference>
<comment type="subcellular location">
    <subcellularLocation>
        <location evidence="1 11">Cytoplasm</location>
    </subcellularLocation>
</comment>
<dbReference type="PANTHER" id="PTHR30349">
    <property type="entry name" value="PHAGE INTEGRASE-RELATED"/>
    <property type="match status" value="1"/>
</dbReference>
<feature type="active site" evidence="11">
    <location>
        <position position="170"/>
    </location>
</feature>
<comment type="function">
    <text evidence="11">Site-specific tyrosine recombinase, which acts by catalyzing the cutting and rejoining of the recombining DNA molecules. The XerC-XerD complex is essential to convert dimers of the bacterial chromosome into monomers to permit their segregation at cell division. It also contributes to the segregational stability of plasmids.</text>
</comment>
<evidence type="ECO:0000256" key="7">
    <source>
        <dbReference type="ARBA" id="ARBA00022908"/>
    </source>
</evidence>
<dbReference type="GO" id="GO:0005737">
    <property type="term" value="C:cytoplasm"/>
    <property type="evidence" value="ECO:0007669"/>
    <property type="project" value="UniProtKB-SubCell"/>
</dbReference>
<dbReference type="InterPro" id="IPR013762">
    <property type="entry name" value="Integrase-like_cat_sf"/>
</dbReference>
<protein>
    <recommendedName>
        <fullName evidence="3 11">Tyrosine recombinase XerD</fullName>
    </recommendedName>
</protein>
<name>A0A0R2AF58_9LACO</name>
<comment type="similarity">
    <text evidence="2 11">Belongs to the 'phage' integrase family. XerD subfamily.</text>
</comment>
<evidence type="ECO:0000256" key="9">
    <source>
        <dbReference type="ARBA" id="ARBA00023172"/>
    </source>
</evidence>
<dbReference type="CDD" id="cd00798">
    <property type="entry name" value="INT_XerDC_C"/>
    <property type="match status" value="1"/>
</dbReference>
<dbReference type="PANTHER" id="PTHR30349:SF81">
    <property type="entry name" value="TYROSINE RECOMBINASE XERC"/>
    <property type="match status" value="1"/>
</dbReference>
<keyword evidence="6 11" id="KW-0159">Chromosome partition</keyword>
<dbReference type="STRING" id="1423813.FC26_GL002079"/>
<feature type="active site" evidence="11">
    <location>
        <position position="244"/>
    </location>
</feature>
<dbReference type="InterPro" id="IPR023009">
    <property type="entry name" value="Tyrosine_recombinase_XerC/XerD"/>
</dbReference>
<dbReference type="PROSITE" id="PS51900">
    <property type="entry name" value="CB"/>
    <property type="match status" value="1"/>
</dbReference>
<feature type="domain" description="Core-binding (CB)" evidence="13">
    <location>
        <begin position="1"/>
        <end position="85"/>
    </location>
</feature>
<keyword evidence="7 11" id="KW-0229">DNA integration</keyword>
<dbReference type="GO" id="GO:0051301">
    <property type="term" value="P:cell division"/>
    <property type="evidence" value="ECO:0007669"/>
    <property type="project" value="UniProtKB-KW"/>
</dbReference>
<keyword evidence="10 11" id="KW-0131">Cell cycle</keyword>
<evidence type="ECO:0000256" key="8">
    <source>
        <dbReference type="ARBA" id="ARBA00023125"/>
    </source>
</evidence>
<evidence type="ECO:0000313" key="15">
    <source>
        <dbReference type="Proteomes" id="UP000051733"/>
    </source>
</evidence>
<feature type="active site" evidence="11">
    <location>
        <position position="267"/>
    </location>
</feature>
<dbReference type="RefSeq" id="WP_057777198.1">
    <property type="nucleotide sequence ID" value="NZ_AYYY01000005.1"/>
</dbReference>
<evidence type="ECO:0000259" key="13">
    <source>
        <dbReference type="PROSITE" id="PS51900"/>
    </source>
</evidence>
<gene>
    <name evidence="11" type="primary">xerD</name>
    <name evidence="14" type="ORF">FC26_GL002079</name>
</gene>
<keyword evidence="8 11" id="KW-0238">DNA-binding</keyword>
<evidence type="ECO:0000259" key="12">
    <source>
        <dbReference type="PROSITE" id="PS51898"/>
    </source>
</evidence>
<evidence type="ECO:0000256" key="10">
    <source>
        <dbReference type="ARBA" id="ARBA00023306"/>
    </source>
</evidence>
<dbReference type="HAMAP" id="MF_01807">
    <property type="entry name" value="Recomb_XerD"/>
    <property type="match status" value="1"/>
</dbReference>
<dbReference type="InterPro" id="IPR011010">
    <property type="entry name" value="DNA_brk_join_enz"/>
</dbReference>
<keyword evidence="5 11" id="KW-0132">Cell division</keyword>
<dbReference type="Pfam" id="PF00589">
    <property type="entry name" value="Phage_integrase"/>
    <property type="match status" value="1"/>
</dbReference>
<feature type="active site" evidence="11">
    <location>
        <position position="146"/>
    </location>
</feature>
<dbReference type="Gene3D" id="1.10.150.130">
    <property type="match status" value="1"/>
</dbReference>
<dbReference type="OrthoDB" id="9801717at2"/>
<dbReference type="SUPFAM" id="SSF56349">
    <property type="entry name" value="DNA breaking-rejoining enzymes"/>
    <property type="match status" value="1"/>
</dbReference>
<dbReference type="InterPro" id="IPR050090">
    <property type="entry name" value="Tyrosine_recombinase_XerCD"/>
</dbReference>
<dbReference type="HAMAP" id="MF_01808">
    <property type="entry name" value="Recomb_XerC_XerD"/>
    <property type="match status" value="1"/>
</dbReference>
<dbReference type="NCBIfam" id="TIGR02225">
    <property type="entry name" value="recomb_XerD"/>
    <property type="match status" value="1"/>
</dbReference>
<feature type="active site" evidence="11">
    <location>
        <position position="241"/>
    </location>
</feature>
<evidence type="ECO:0000256" key="5">
    <source>
        <dbReference type="ARBA" id="ARBA00022618"/>
    </source>
</evidence>
<dbReference type="InterPro" id="IPR044068">
    <property type="entry name" value="CB"/>
</dbReference>
<dbReference type="InterPro" id="IPR002104">
    <property type="entry name" value="Integrase_catalytic"/>
</dbReference>
<dbReference type="Proteomes" id="UP000051733">
    <property type="component" value="Unassembled WGS sequence"/>
</dbReference>
<evidence type="ECO:0000256" key="3">
    <source>
        <dbReference type="ARBA" id="ARBA00015810"/>
    </source>
</evidence>
<dbReference type="NCBIfam" id="NF040815">
    <property type="entry name" value="recomb_XerA_Arch"/>
    <property type="match status" value="1"/>
</dbReference>
<dbReference type="InterPro" id="IPR011932">
    <property type="entry name" value="Recomb_XerD"/>
</dbReference>
<dbReference type="AlphaFoldDB" id="A0A0R2AF58"/>
<comment type="subunit">
    <text evidence="11">Forms a cyclic heterotetrameric complex composed of two molecules of XerC and two molecules of XerD.</text>
</comment>
<evidence type="ECO:0000313" key="14">
    <source>
        <dbReference type="EMBL" id="KRM62505.1"/>
    </source>
</evidence>
<dbReference type="Gene3D" id="1.10.443.10">
    <property type="entry name" value="Intergrase catalytic core"/>
    <property type="match status" value="1"/>
</dbReference>
<organism evidence="14 15">
    <name type="scientific">Paucilactobacillus vaccinostercus DSM 20634</name>
    <dbReference type="NCBI Taxonomy" id="1423813"/>
    <lineage>
        <taxon>Bacteria</taxon>
        <taxon>Bacillati</taxon>
        <taxon>Bacillota</taxon>
        <taxon>Bacilli</taxon>
        <taxon>Lactobacillales</taxon>
        <taxon>Lactobacillaceae</taxon>
        <taxon>Paucilactobacillus</taxon>
    </lineage>
</organism>
<evidence type="ECO:0000256" key="6">
    <source>
        <dbReference type="ARBA" id="ARBA00022829"/>
    </source>
</evidence>
<dbReference type="EMBL" id="AYYY01000005">
    <property type="protein sequence ID" value="KRM62505.1"/>
    <property type="molecule type" value="Genomic_DNA"/>
</dbReference>
<evidence type="ECO:0000256" key="4">
    <source>
        <dbReference type="ARBA" id="ARBA00022490"/>
    </source>
</evidence>
<comment type="caution">
    <text evidence="14">The sequence shown here is derived from an EMBL/GenBank/DDBJ whole genome shotgun (WGS) entry which is preliminary data.</text>
</comment>
<dbReference type="PATRIC" id="fig|1423813.3.peg.2116"/>
<keyword evidence="9 11" id="KW-0233">DNA recombination</keyword>
<evidence type="ECO:0000256" key="1">
    <source>
        <dbReference type="ARBA" id="ARBA00004496"/>
    </source>
</evidence>
<sequence length="295" mass="33908">MQNELEDYLHYLRVERGLSENTITSYHQDLVAFAQYLTTQQIKSWREVDRYVVINYLATLQEQAKAKNTIIHVVSTLRHFFRYLAGEGLISEDPMLKVDTPKSGQHLPQVLTRAEIDRLLAAPDTSKKLGIRDRAILEVMYATGLRVSELVNLTLDELHLEMGLIQPLGKGDKERIIPIGEVALDWMERYLAEVRPILLKSQSSDYVFLNAHGRQLSRQGIWKNLKAHVARAQITKNVTPHTLRHSFATHILENGADLRIVQELLGHSDISTTQIYTHVSQKRLTEVYQKYHPRA</sequence>
<feature type="active site" description="O-(3'-phospho-DNA)-tyrosine intermediate" evidence="11">
    <location>
        <position position="276"/>
    </location>
</feature>
<reference evidence="14 15" key="1">
    <citation type="journal article" date="2015" name="Genome Announc.">
        <title>Expanding the biotechnology potential of lactobacilli through comparative genomics of 213 strains and associated genera.</title>
        <authorList>
            <person name="Sun Z."/>
            <person name="Harris H.M."/>
            <person name="McCann A."/>
            <person name="Guo C."/>
            <person name="Argimon S."/>
            <person name="Zhang W."/>
            <person name="Yang X."/>
            <person name="Jeffery I.B."/>
            <person name="Cooney J.C."/>
            <person name="Kagawa T.F."/>
            <person name="Liu W."/>
            <person name="Song Y."/>
            <person name="Salvetti E."/>
            <person name="Wrobel A."/>
            <person name="Rasinkangas P."/>
            <person name="Parkhill J."/>
            <person name="Rea M.C."/>
            <person name="O'Sullivan O."/>
            <person name="Ritari J."/>
            <person name="Douillard F.P."/>
            <person name="Paul Ross R."/>
            <person name="Yang R."/>
            <person name="Briner A.E."/>
            <person name="Felis G.E."/>
            <person name="de Vos W.M."/>
            <person name="Barrangou R."/>
            <person name="Klaenhammer T.R."/>
            <person name="Caufield P.W."/>
            <person name="Cui Y."/>
            <person name="Zhang H."/>
            <person name="O'Toole P.W."/>
        </authorList>
    </citation>
    <scope>NUCLEOTIDE SEQUENCE [LARGE SCALE GENOMIC DNA]</scope>
    <source>
        <strain evidence="14 15">DSM 20634</strain>
    </source>
</reference>
<evidence type="ECO:0000256" key="11">
    <source>
        <dbReference type="HAMAP-Rule" id="MF_01807"/>
    </source>
</evidence>
<evidence type="ECO:0000256" key="2">
    <source>
        <dbReference type="ARBA" id="ARBA00010450"/>
    </source>
</evidence>
<keyword evidence="15" id="KW-1185">Reference proteome</keyword>
<dbReference type="InterPro" id="IPR004107">
    <property type="entry name" value="Integrase_SAM-like_N"/>
</dbReference>
<feature type="domain" description="Tyr recombinase" evidence="12">
    <location>
        <begin position="106"/>
        <end position="289"/>
    </location>
</feature>
<dbReference type="GO" id="GO:0007059">
    <property type="term" value="P:chromosome segregation"/>
    <property type="evidence" value="ECO:0007669"/>
    <property type="project" value="UniProtKB-UniRule"/>
</dbReference>
<dbReference type="GO" id="GO:0009037">
    <property type="term" value="F:tyrosine-based site-specific recombinase activity"/>
    <property type="evidence" value="ECO:0007669"/>
    <property type="project" value="UniProtKB-UniRule"/>
</dbReference>
<dbReference type="Pfam" id="PF02899">
    <property type="entry name" value="Phage_int_SAM_1"/>
    <property type="match status" value="1"/>
</dbReference>
<keyword evidence="4 11" id="KW-0963">Cytoplasm</keyword>
<dbReference type="PROSITE" id="PS51898">
    <property type="entry name" value="TYR_RECOMBINASE"/>
    <property type="match status" value="1"/>
</dbReference>
<dbReference type="GO" id="GO:0006313">
    <property type="term" value="P:DNA transposition"/>
    <property type="evidence" value="ECO:0007669"/>
    <property type="project" value="UniProtKB-UniRule"/>
</dbReference>
<dbReference type="GO" id="GO:0003677">
    <property type="term" value="F:DNA binding"/>
    <property type="evidence" value="ECO:0007669"/>
    <property type="project" value="UniProtKB-UniRule"/>
</dbReference>
<accession>A0A0R2AF58</accession>